<keyword evidence="6" id="KW-1185">Reference proteome</keyword>
<dbReference type="GO" id="GO:0043190">
    <property type="term" value="C:ATP-binding cassette (ABC) transporter complex"/>
    <property type="evidence" value="ECO:0007669"/>
    <property type="project" value="InterPro"/>
</dbReference>
<dbReference type="GO" id="GO:1904680">
    <property type="term" value="F:peptide transmembrane transporter activity"/>
    <property type="evidence" value="ECO:0007669"/>
    <property type="project" value="TreeGrafter"/>
</dbReference>
<feature type="domain" description="Solute-binding protein family 5" evidence="4">
    <location>
        <begin position="112"/>
        <end position="471"/>
    </location>
</feature>
<dbReference type="GO" id="GO:0015833">
    <property type="term" value="P:peptide transport"/>
    <property type="evidence" value="ECO:0007669"/>
    <property type="project" value="TreeGrafter"/>
</dbReference>
<comment type="similarity">
    <text evidence="1">Belongs to the bacterial solute-binding protein 5 family.</text>
</comment>
<evidence type="ECO:0000259" key="4">
    <source>
        <dbReference type="Pfam" id="PF00496"/>
    </source>
</evidence>
<dbReference type="AlphaFoldDB" id="Q1ARP0"/>
<dbReference type="eggNOG" id="COG0747">
    <property type="taxonomic scope" value="Bacteria"/>
</dbReference>
<dbReference type="SUPFAM" id="SSF53850">
    <property type="entry name" value="Periplasmic binding protein-like II"/>
    <property type="match status" value="1"/>
</dbReference>
<gene>
    <name evidence="5" type="ordered locus">Rxyl_3028</name>
</gene>
<reference evidence="5 6" key="1">
    <citation type="submission" date="2006-06" db="EMBL/GenBank/DDBJ databases">
        <title>Complete sequence of Rubrobacter xylanophilus DSM 9941.</title>
        <authorList>
            <consortium name="US DOE Joint Genome Institute"/>
            <person name="Copeland A."/>
            <person name="Lucas S."/>
            <person name="Lapidus A."/>
            <person name="Barry K."/>
            <person name="Detter J.C."/>
            <person name="Glavina del Rio T."/>
            <person name="Hammon N."/>
            <person name="Israni S."/>
            <person name="Dalin E."/>
            <person name="Tice H."/>
            <person name="Pitluck S."/>
            <person name="Munk A.C."/>
            <person name="Brettin T."/>
            <person name="Bruce D."/>
            <person name="Han C."/>
            <person name="Tapia R."/>
            <person name="Gilna P."/>
            <person name="Schmutz J."/>
            <person name="Larimer F."/>
            <person name="Land M."/>
            <person name="Hauser L."/>
            <person name="Kyrpides N."/>
            <person name="Lykidis A."/>
            <person name="da Costa M.S."/>
            <person name="Rainey F.A."/>
            <person name="Empadinhas N."/>
            <person name="Jolivet E."/>
            <person name="Battista J.R."/>
            <person name="Richardson P."/>
        </authorList>
    </citation>
    <scope>NUCLEOTIDE SEQUENCE [LARGE SCALE GENOMIC DNA]</scope>
    <source>
        <strain evidence="6">DSM 9941 / NBRC 16129 / PRD-1</strain>
    </source>
</reference>
<dbReference type="KEGG" id="rxy:Rxyl_3028"/>
<dbReference type="PIRSF" id="PIRSF002741">
    <property type="entry name" value="MppA"/>
    <property type="match status" value="1"/>
</dbReference>
<dbReference type="EMBL" id="CP000386">
    <property type="protein sequence ID" value="ABG05938.1"/>
    <property type="molecule type" value="Genomic_DNA"/>
</dbReference>
<sequence>MPGKGESVDGYTCDELCKRQSGLLTRRNFLRLSGFGLAGAALLGATGCGGERRGVGDRGEGGGSAQRGGTLVFGVDAIQGNFDPGIFATFGDWMAIDCIARGLTHIDYRSTEPQPALAESWKISDDGRVYTFRLRDGVTFHDGNPLTAEDCRRSFLRLMDENDPSRPEGTYAIAELGGENVKEVRAVDERTFEITLGEPDVAFLARLSNPNGVILSAAAIDKYGDRIGNNLVGAGPFKLVDAQAGQKVTLEAFEDYWEGRPPLDRVVLQVLPDPQALTSALQSGQVQASNFLPYSSVDRLKNSGNLRLYEPKPYIDIFIEMNVSVPLLSDLRVRQAINYAIDRKSIIDEAFAGLAKEPAYMVSPPELGYDESLEKYSTQDMDRARKLLKEARAEGERVSLLSQNILFWPKVGQIVTSNLEELGLKVEAQYLDSGTLASRKADPKAHELFTEQRSAFVPDPDNKLSPLLASDSFVAQNFTVSHKLPIQKEIDRRLVEARQETDPQKRAQMYVSLQRLLAEKQMVRAMVAYIFTPTATTLDVTGFNADALGTYRLFLEKTGFSG</sequence>
<dbReference type="Proteomes" id="UP000006637">
    <property type="component" value="Chromosome"/>
</dbReference>
<keyword evidence="2" id="KW-0813">Transport</keyword>
<dbReference type="HOGENOM" id="CLU_017028_7_3_11"/>
<evidence type="ECO:0000256" key="3">
    <source>
        <dbReference type="ARBA" id="ARBA00022729"/>
    </source>
</evidence>
<protein>
    <submittedName>
        <fullName evidence="5">Twin-arginine translocation pathway signal</fullName>
    </submittedName>
</protein>
<dbReference type="PANTHER" id="PTHR30290:SF9">
    <property type="entry name" value="OLIGOPEPTIDE-BINDING PROTEIN APPA"/>
    <property type="match status" value="1"/>
</dbReference>
<dbReference type="InterPro" id="IPR000914">
    <property type="entry name" value="SBP_5_dom"/>
</dbReference>
<dbReference type="PANTHER" id="PTHR30290">
    <property type="entry name" value="PERIPLASMIC BINDING COMPONENT OF ABC TRANSPORTER"/>
    <property type="match status" value="1"/>
</dbReference>
<evidence type="ECO:0000313" key="5">
    <source>
        <dbReference type="EMBL" id="ABG05938.1"/>
    </source>
</evidence>
<dbReference type="STRING" id="266117.Rxyl_3028"/>
<keyword evidence="3" id="KW-0732">Signal</keyword>
<dbReference type="Gene3D" id="3.10.105.10">
    <property type="entry name" value="Dipeptide-binding Protein, Domain 3"/>
    <property type="match status" value="1"/>
</dbReference>
<dbReference type="Gene3D" id="3.90.76.10">
    <property type="entry name" value="Dipeptide-binding Protein, Domain 1"/>
    <property type="match status" value="1"/>
</dbReference>
<accession>Q1ARP0</accession>
<evidence type="ECO:0000256" key="2">
    <source>
        <dbReference type="ARBA" id="ARBA00022448"/>
    </source>
</evidence>
<evidence type="ECO:0000313" key="6">
    <source>
        <dbReference type="Proteomes" id="UP000006637"/>
    </source>
</evidence>
<dbReference type="GO" id="GO:0042597">
    <property type="term" value="C:periplasmic space"/>
    <property type="evidence" value="ECO:0007669"/>
    <property type="project" value="UniProtKB-ARBA"/>
</dbReference>
<dbReference type="InterPro" id="IPR030678">
    <property type="entry name" value="Peptide/Ni-bd"/>
</dbReference>
<name>Q1ARP0_RUBXD</name>
<dbReference type="Gene3D" id="3.40.190.10">
    <property type="entry name" value="Periplasmic binding protein-like II"/>
    <property type="match status" value="1"/>
</dbReference>
<dbReference type="PhylomeDB" id="Q1ARP0"/>
<organism evidence="5 6">
    <name type="scientific">Rubrobacter xylanophilus (strain DSM 9941 / JCM 11954 / NBRC 16129 / PRD-1)</name>
    <dbReference type="NCBI Taxonomy" id="266117"/>
    <lineage>
        <taxon>Bacteria</taxon>
        <taxon>Bacillati</taxon>
        <taxon>Actinomycetota</taxon>
        <taxon>Rubrobacteria</taxon>
        <taxon>Rubrobacterales</taxon>
        <taxon>Rubrobacteraceae</taxon>
        <taxon>Rubrobacter</taxon>
    </lineage>
</organism>
<evidence type="ECO:0000256" key="1">
    <source>
        <dbReference type="ARBA" id="ARBA00005695"/>
    </source>
</evidence>
<dbReference type="InterPro" id="IPR039424">
    <property type="entry name" value="SBP_5"/>
</dbReference>
<dbReference type="Pfam" id="PF00496">
    <property type="entry name" value="SBP_bac_5"/>
    <property type="match status" value="1"/>
</dbReference>
<dbReference type="CDD" id="cd00995">
    <property type="entry name" value="PBP2_NikA_DppA_OppA_like"/>
    <property type="match status" value="1"/>
</dbReference>
<proteinExistence type="inferred from homology"/>